<protein>
    <recommendedName>
        <fullName evidence="3">DUF927 domain-containing protein</fullName>
    </recommendedName>
</protein>
<organism evidence="1 2">
    <name type="scientific">Acinetobacter bereziniae</name>
    <name type="common">Acinetobacter genomosp. 10</name>
    <dbReference type="NCBI Taxonomy" id="106648"/>
    <lineage>
        <taxon>Bacteria</taxon>
        <taxon>Pseudomonadati</taxon>
        <taxon>Pseudomonadota</taxon>
        <taxon>Gammaproteobacteria</taxon>
        <taxon>Moraxellales</taxon>
        <taxon>Moraxellaceae</taxon>
        <taxon>Acinetobacter</taxon>
    </lineage>
</organism>
<evidence type="ECO:0000313" key="1">
    <source>
        <dbReference type="EMBL" id="KAF1018425.1"/>
    </source>
</evidence>
<evidence type="ECO:0000313" key="2">
    <source>
        <dbReference type="Proteomes" id="UP000490535"/>
    </source>
</evidence>
<dbReference type="AlphaFoldDB" id="A0A833PC49"/>
<comment type="caution">
    <text evidence="1">The sequence shown here is derived from an EMBL/GenBank/DDBJ whole genome shotgun (WGS) entry which is preliminary data.</text>
</comment>
<dbReference type="Gene3D" id="3.40.1360.10">
    <property type="match status" value="1"/>
</dbReference>
<dbReference type="InterPro" id="IPR034154">
    <property type="entry name" value="TOPRIM_DnaG/twinkle"/>
</dbReference>
<gene>
    <name evidence="1" type="ORF">GAK29_04253</name>
</gene>
<dbReference type="Pfam" id="PF13155">
    <property type="entry name" value="Toprim_2"/>
    <property type="match status" value="1"/>
</dbReference>
<accession>A0A833PC49</accession>
<name>A0A833PC49_ACIBZ</name>
<dbReference type="SUPFAM" id="SSF56731">
    <property type="entry name" value="DNA primase core"/>
    <property type="match status" value="1"/>
</dbReference>
<sequence>MMFPETKALVIDKLMDIYNFKVKSGNKLRGRCPSCNHKEASAWVHPDEPWVVFCPRKNNCGAENHVKDLFPALFEKWEKRFKPTQEDPLKTVNAYLIEGRGFTIDQLKPLTYSQEYYKDQDINVGSVTVRFPITDEEGNEGWWQRILDEQGVLKKTTFKFGWSSQHHAWLTPNTNYIESQEIWITEGIFDTIALWLSDITSFSALSSNNYPSIFLNQILAKCAEKGKPLPKLIWAFDNDPAGHDGILKNIEKAKADGFECEAALPPGGRKKTDWNDLYKQERLNFTDLETYKYYGSLLIADKAVDKGILIYKHKGTKSFPFDFNNQVYWFKLDMDKYDDYMKGIDFESDENEDWAQEEKDKAIAERRDAAILAAADAKLIMDCRPRGLYYQYMAEIDEADYYFQIDFPRGAKTIKNTFSASHISSASEFKKRLLHVAPGKFYKGNSTQLDAFLERELTDIKRVELINYVGYNADHKTYILGDIAYQTGRQFTINKEDYFELPRQTNLKCRKPFALDINSKMNEYKTEWITDLIDAYGVRGLVSLTAFFGSLYAQQIRKIHKSFPFFEAGGEPGTGKSTLLLFLWKLFGRIKYEGIDPVKSTKSGLIRTFRQVSNLPVVLIESERENEKGIVKQFDWDSLKTLFDGGSLGAQGVKNGGNETYEPPFMGTIIISQNAEVVSTTPIMERIVQIKFTKDQLSRTSLYAARRLEKYEPQDVSQFILNCLAKEAAVLESYKHGFEKYDTILHEEKYNVRSSRVVQNHAQFLALFDALCVHIVKIPLDIQKQVQAEIISMAQTRDKVIKSDSIIVQNFWNTIEEMESAIPFLAGKDSNLNHAAKSDLFAINFAHLYKVAADYRYSLPELNELQTALRHSIHYRFVEANKAIQSKITNSTKRCWVFEKPVSQRD</sequence>
<proteinExistence type="predicted"/>
<dbReference type="EMBL" id="WNDP01000176">
    <property type="protein sequence ID" value="KAF1018425.1"/>
    <property type="molecule type" value="Genomic_DNA"/>
</dbReference>
<reference evidence="2" key="1">
    <citation type="journal article" date="2020" name="MBio">
        <title>Horizontal gene transfer to a defensive symbiont with a reduced genome amongst a multipartite beetle microbiome.</title>
        <authorList>
            <person name="Waterworth S.C."/>
            <person name="Florez L.V."/>
            <person name="Rees E.R."/>
            <person name="Hertweck C."/>
            <person name="Kaltenpoth M."/>
            <person name="Kwan J.C."/>
        </authorList>
    </citation>
    <scope>NUCLEOTIDE SEQUENCE [LARGE SCALE GENOMIC DNA]</scope>
</reference>
<evidence type="ECO:0008006" key="3">
    <source>
        <dbReference type="Google" id="ProtNLM"/>
    </source>
</evidence>
<dbReference type="Proteomes" id="UP000490535">
    <property type="component" value="Unassembled WGS sequence"/>
</dbReference>
<dbReference type="CDD" id="cd01029">
    <property type="entry name" value="TOPRIM_primases"/>
    <property type="match status" value="1"/>
</dbReference>